<evidence type="ECO:0000313" key="8">
    <source>
        <dbReference type="EMBL" id="KPK63308.1"/>
    </source>
</evidence>
<comment type="subcellular location">
    <subcellularLocation>
        <location evidence="1">Cell outer membrane</location>
    </subcellularLocation>
</comment>
<dbReference type="GO" id="GO:0015288">
    <property type="term" value="F:porin activity"/>
    <property type="evidence" value="ECO:0007669"/>
    <property type="project" value="TreeGrafter"/>
</dbReference>
<reference evidence="8 9" key="1">
    <citation type="journal article" date="2015" name="Microbiome">
        <title>Genomic resolution of linkages in carbon, nitrogen, and sulfur cycling among widespread estuary sediment bacteria.</title>
        <authorList>
            <person name="Baker B.J."/>
            <person name="Lazar C.S."/>
            <person name="Teske A.P."/>
            <person name="Dick G.J."/>
        </authorList>
    </citation>
    <scope>NUCLEOTIDE SEQUENCE [LARGE SCALE GENOMIC DNA]</scope>
    <source>
        <strain evidence="8">SM23_42</strain>
    </source>
</reference>
<keyword evidence="6" id="KW-0472">Membrane</keyword>
<comment type="caution">
    <text evidence="8">The sequence shown here is derived from an EMBL/GenBank/DDBJ whole genome shotgun (WGS) entry which is preliminary data.</text>
</comment>
<dbReference type="GO" id="GO:1990281">
    <property type="term" value="C:efflux pump complex"/>
    <property type="evidence" value="ECO:0007669"/>
    <property type="project" value="TreeGrafter"/>
</dbReference>
<comment type="similarity">
    <text evidence="2">Belongs to the outer membrane factor (OMF) (TC 1.B.17) family.</text>
</comment>
<evidence type="ECO:0000256" key="4">
    <source>
        <dbReference type="ARBA" id="ARBA00022452"/>
    </source>
</evidence>
<dbReference type="EMBL" id="LJUJ01000015">
    <property type="protein sequence ID" value="KPK63308.1"/>
    <property type="molecule type" value="Genomic_DNA"/>
</dbReference>
<dbReference type="Proteomes" id="UP000051373">
    <property type="component" value="Unassembled WGS sequence"/>
</dbReference>
<accession>A0A0S8FUV1</accession>
<organism evidence="8 9">
    <name type="scientific">candidate division WOR_3 bacterium SM23_42</name>
    <dbReference type="NCBI Taxonomy" id="1703779"/>
    <lineage>
        <taxon>Bacteria</taxon>
        <taxon>Bacteria division WOR-3</taxon>
    </lineage>
</organism>
<dbReference type="InterPro" id="IPR051906">
    <property type="entry name" value="TolC-like"/>
</dbReference>
<name>A0A0S8FUV1_UNCW3</name>
<dbReference type="Pfam" id="PF02321">
    <property type="entry name" value="OEP"/>
    <property type="match status" value="2"/>
</dbReference>
<sequence>MNEAIDLALGNSPIYRESKVSLEKSRIQFYEVLTELLPTARVAASYTKSEYQGFTSSGYEGSVNLTMPLFDLDIITSIFVSRGQLTNSVLQHQEEIASLVLRIKTAYYNLINAFELLSSAEITIERALENLELVEAKYELGAASKLELLQGEVFYLNAQQDKSKARTLKISAQEELRAILDTAADIYPTDTLIDPGFAEIPSLDSLTAILYDVNYSVQIAQELKSISRLGLISSYLAFLPRISLFYGSTVYSDSLIFDFQYYRDNATTNYGISVSFPIFEIKSLIFRHLNAKKDYQRSIYAERATELEAEKALRTTYYSLRESLDNLEFAKKSYDAANEAAVIAREQYALGAISFLDFLTAEKAIFDARVSYTSALTGYYTQQATFSYLSGTLTLNKEP</sequence>
<dbReference type="PANTHER" id="PTHR30026">
    <property type="entry name" value="OUTER MEMBRANE PROTEIN TOLC"/>
    <property type="match status" value="1"/>
</dbReference>
<gene>
    <name evidence="8" type="ORF">AMJ83_07525</name>
</gene>
<evidence type="ECO:0000256" key="7">
    <source>
        <dbReference type="ARBA" id="ARBA00023237"/>
    </source>
</evidence>
<dbReference type="InterPro" id="IPR003423">
    <property type="entry name" value="OMP_efflux"/>
</dbReference>
<dbReference type="AlphaFoldDB" id="A0A0S8FUV1"/>
<dbReference type="GO" id="GO:0009279">
    <property type="term" value="C:cell outer membrane"/>
    <property type="evidence" value="ECO:0007669"/>
    <property type="project" value="UniProtKB-SubCell"/>
</dbReference>
<dbReference type="Gene3D" id="1.20.1600.10">
    <property type="entry name" value="Outer membrane efflux proteins (OEP)"/>
    <property type="match status" value="1"/>
</dbReference>
<dbReference type="PANTHER" id="PTHR30026:SF20">
    <property type="entry name" value="OUTER MEMBRANE PROTEIN TOLC"/>
    <property type="match status" value="1"/>
</dbReference>
<dbReference type="STRING" id="1703779.AMJ83_07525"/>
<keyword evidence="7" id="KW-0998">Cell outer membrane</keyword>
<evidence type="ECO:0000256" key="1">
    <source>
        <dbReference type="ARBA" id="ARBA00004442"/>
    </source>
</evidence>
<keyword evidence="5" id="KW-0812">Transmembrane</keyword>
<evidence type="ECO:0000313" key="9">
    <source>
        <dbReference type="Proteomes" id="UP000051373"/>
    </source>
</evidence>
<keyword evidence="3" id="KW-0813">Transport</keyword>
<dbReference type="SUPFAM" id="SSF56954">
    <property type="entry name" value="Outer membrane efflux proteins (OEP)"/>
    <property type="match status" value="1"/>
</dbReference>
<evidence type="ECO:0000256" key="6">
    <source>
        <dbReference type="ARBA" id="ARBA00023136"/>
    </source>
</evidence>
<keyword evidence="4" id="KW-1134">Transmembrane beta strand</keyword>
<dbReference type="GO" id="GO:0015562">
    <property type="term" value="F:efflux transmembrane transporter activity"/>
    <property type="evidence" value="ECO:0007669"/>
    <property type="project" value="InterPro"/>
</dbReference>
<evidence type="ECO:0000256" key="3">
    <source>
        <dbReference type="ARBA" id="ARBA00022448"/>
    </source>
</evidence>
<proteinExistence type="inferred from homology"/>
<evidence type="ECO:0000256" key="5">
    <source>
        <dbReference type="ARBA" id="ARBA00022692"/>
    </source>
</evidence>
<protein>
    <recommendedName>
        <fullName evidence="10">Transporter</fullName>
    </recommendedName>
</protein>
<evidence type="ECO:0000256" key="2">
    <source>
        <dbReference type="ARBA" id="ARBA00007613"/>
    </source>
</evidence>
<evidence type="ECO:0008006" key="10">
    <source>
        <dbReference type="Google" id="ProtNLM"/>
    </source>
</evidence>